<organism evidence="8 9">
    <name type="scientific">Halteria grandinella</name>
    <dbReference type="NCBI Taxonomy" id="5974"/>
    <lineage>
        <taxon>Eukaryota</taxon>
        <taxon>Sar</taxon>
        <taxon>Alveolata</taxon>
        <taxon>Ciliophora</taxon>
        <taxon>Intramacronucleata</taxon>
        <taxon>Spirotrichea</taxon>
        <taxon>Stichotrichia</taxon>
        <taxon>Sporadotrichida</taxon>
        <taxon>Halteriidae</taxon>
        <taxon>Halteria</taxon>
    </lineage>
</organism>
<comment type="caution">
    <text evidence="8">The sequence shown here is derived from an EMBL/GenBank/DDBJ whole genome shotgun (WGS) entry which is preliminary data.</text>
</comment>
<dbReference type="AlphaFoldDB" id="A0A8J8NZ53"/>
<dbReference type="InterPro" id="IPR011009">
    <property type="entry name" value="Kinase-like_dom_sf"/>
</dbReference>
<evidence type="ECO:0000313" key="8">
    <source>
        <dbReference type="EMBL" id="TNV82945.1"/>
    </source>
</evidence>
<dbReference type="GO" id="GO:0005524">
    <property type="term" value="F:ATP binding"/>
    <property type="evidence" value="ECO:0007669"/>
    <property type="project" value="UniProtKB-UniRule"/>
</dbReference>
<keyword evidence="9" id="KW-1185">Reference proteome</keyword>
<sequence length="321" mass="36866">MSSAKSGFSNHQQEFKGGDFINQEYQVIREIGDGAYGKAYLVYHDKTKKWFALKVEKKAEDAQLQHQMNVIAQNEIDFLGGIQHDHIISYKGSFPLSKDQRNRKCLLIEYADKNDLHTRLEEQIAAQRAFTEEECLTWFTQACMGLKAVHSAHKIHRDIKLSNILIMSQNFLNSDTKNEELIRRGGLIYKHGIAKLSDFGTVTVNNAQEKTMEVGTMLYWAPERYSANYDKSSDIWSMGVALYLLLSNNRPPFMIKYFKQGLLMKAPLLPINREVGMAISSDCWNLIKMMLQKDPSKRPTIRKVLKTPIIKRIVDNVQATK</sequence>
<dbReference type="EMBL" id="RRYP01004343">
    <property type="protein sequence ID" value="TNV82945.1"/>
    <property type="molecule type" value="Genomic_DNA"/>
</dbReference>
<evidence type="ECO:0000256" key="1">
    <source>
        <dbReference type="ARBA" id="ARBA00010886"/>
    </source>
</evidence>
<dbReference type="PANTHER" id="PTHR43671">
    <property type="entry name" value="SERINE/THREONINE-PROTEIN KINASE NEK"/>
    <property type="match status" value="1"/>
</dbReference>
<evidence type="ECO:0000313" key="9">
    <source>
        <dbReference type="Proteomes" id="UP000785679"/>
    </source>
</evidence>
<evidence type="ECO:0000259" key="7">
    <source>
        <dbReference type="PROSITE" id="PS50011"/>
    </source>
</evidence>
<feature type="domain" description="Protein kinase" evidence="7">
    <location>
        <begin position="25"/>
        <end position="310"/>
    </location>
</feature>
<evidence type="ECO:0000256" key="3">
    <source>
        <dbReference type="ARBA" id="ARBA00022741"/>
    </source>
</evidence>
<dbReference type="SUPFAM" id="SSF56112">
    <property type="entry name" value="Protein kinase-like (PK-like)"/>
    <property type="match status" value="1"/>
</dbReference>
<protein>
    <recommendedName>
        <fullName evidence="7">Protein kinase domain-containing protein</fullName>
    </recommendedName>
</protein>
<accession>A0A8J8NZ53</accession>
<evidence type="ECO:0000256" key="4">
    <source>
        <dbReference type="ARBA" id="ARBA00022777"/>
    </source>
</evidence>
<dbReference type="SMART" id="SM00220">
    <property type="entry name" value="S_TKc"/>
    <property type="match status" value="1"/>
</dbReference>
<proteinExistence type="inferred from homology"/>
<keyword evidence="4" id="KW-0418">Kinase</keyword>
<dbReference type="Pfam" id="PF00069">
    <property type="entry name" value="Pkinase"/>
    <property type="match status" value="1"/>
</dbReference>
<keyword evidence="3 6" id="KW-0547">Nucleotide-binding</keyword>
<dbReference type="InterPro" id="IPR000719">
    <property type="entry name" value="Prot_kinase_dom"/>
</dbReference>
<dbReference type="InterPro" id="IPR017441">
    <property type="entry name" value="Protein_kinase_ATP_BS"/>
</dbReference>
<dbReference type="Gene3D" id="1.10.510.10">
    <property type="entry name" value="Transferase(Phosphotransferase) domain 1"/>
    <property type="match status" value="1"/>
</dbReference>
<evidence type="ECO:0000256" key="6">
    <source>
        <dbReference type="PROSITE-ProRule" id="PRU10141"/>
    </source>
</evidence>
<comment type="similarity">
    <text evidence="1">Belongs to the protein kinase superfamily. NEK Ser/Thr protein kinase family. NIMA subfamily.</text>
</comment>
<evidence type="ECO:0000256" key="2">
    <source>
        <dbReference type="ARBA" id="ARBA00022679"/>
    </source>
</evidence>
<dbReference type="PROSITE" id="PS00107">
    <property type="entry name" value="PROTEIN_KINASE_ATP"/>
    <property type="match status" value="1"/>
</dbReference>
<dbReference type="PROSITE" id="PS50011">
    <property type="entry name" value="PROTEIN_KINASE_DOM"/>
    <property type="match status" value="1"/>
</dbReference>
<feature type="binding site" evidence="6">
    <location>
        <position position="54"/>
    </location>
    <ligand>
        <name>ATP</name>
        <dbReference type="ChEBI" id="CHEBI:30616"/>
    </ligand>
</feature>
<dbReference type="OrthoDB" id="291146at2759"/>
<reference evidence="8" key="1">
    <citation type="submission" date="2019-06" db="EMBL/GenBank/DDBJ databases">
        <authorList>
            <person name="Zheng W."/>
        </authorList>
    </citation>
    <scope>NUCLEOTIDE SEQUENCE</scope>
    <source>
        <strain evidence="8">QDHG01</strain>
    </source>
</reference>
<dbReference type="GO" id="GO:0004674">
    <property type="term" value="F:protein serine/threonine kinase activity"/>
    <property type="evidence" value="ECO:0007669"/>
    <property type="project" value="TreeGrafter"/>
</dbReference>
<dbReference type="Proteomes" id="UP000785679">
    <property type="component" value="Unassembled WGS sequence"/>
</dbReference>
<gene>
    <name evidence="8" type="ORF">FGO68_gene1975</name>
</gene>
<keyword evidence="5 6" id="KW-0067">ATP-binding</keyword>
<evidence type="ECO:0000256" key="5">
    <source>
        <dbReference type="ARBA" id="ARBA00022840"/>
    </source>
</evidence>
<name>A0A8J8NZ53_HALGN</name>
<dbReference type="InterPro" id="IPR050660">
    <property type="entry name" value="NEK_Ser/Thr_kinase"/>
</dbReference>
<dbReference type="PANTHER" id="PTHR43671:SF106">
    <property type="entry name" value="NIMA-LIKE KINASE"/>
    <property type="match status" value="1"/>
</dbReference>
<keyword evidence="2" id="KW-0808">Transferase</keyword>